<gene>
    <name evidence="1" type="ORF">G6F50_017562</name>
</gene>
<dbReference type="SUPFAM" id="SSF47413">
    <property type="entry name" value="lambda repressor-like DNA-binding domains"/>
    <property type="match status" value="1"/>
</dbReference>
<dbReference type="GO" id="GO:0003677">
    <property type="term" value="F:DNA binding"/>
    <property type="evidence" value="ECO:0007669"/>
    <property type="project" value="InterPro"/>
</dbReference>
<dbReference type="Proteomes" id="UP000740926">
    <property type="component" value="Unassembled WGS sequence"/>
</dbReference>
<name>A0A9P6XPM4_9FUNG</name>
<keyword evidence="2" id="KW-1185">Reference proteome</keyword>
<dbReference type="InterPro" id="IPR010982">
    <property type="entry name" value="Lambda_DNA-bd_dom_sf"/>
</dbReference>
<comment type="caution">
    <text evidence="1">The sequence shown here is derived from an EMBL/GenBank/DDBJ whole genome shotgun (WGS) entry which is preliminary data.</text>
</comment>
<evidence type="ECO:0008006" key="3">
    <source>
        <dbReference type="Google" id="ProtNLM"/>
    </source>
</evidence>
<evidence type="ECO:0000313" key="1">
    <source>
        <dbReference type="EMBL" id="KAG1530077.1"/>
    </source>
</evidence>
<reference evidence="1 2" key="1">
    <citation type="journal article" date="2020" name="Microb. Genom.">
        <title>Genetic diversity of clinical and environmental Mucorales isolates obtained from an investigation of mucormycosis cases among solid organ transplant recipients.</title>
        <authorList>
            <person name="Nguyen M.H."/>
            <person name="Kaul D."/>
            <person name="Muto C."/>
            <person name="Cheng S.J."/>
            <person name="Richter R.A."/>
            <person name="Bruno V.M."/>
            <person name="Liu G."/>
            <person name="Beyhan S."/>
            <person name="Sundermann A.J."/>
            <person name="Mounaud S."/>
            <person name="Pasculle A.W."/>
            <person name="Nierman W.C."/>
            <person name="Driscoll E."/>
            <person name="Cumbie R."/>
            <person name="Clancy C.J."/>
            <person name="Dupont C.L."/>
        </authorList>
    </citation>
    <scope>NUCLEOTIDE SEQUENCE [LARGE SCALE GENOMIC DNA]</scope>
    <source>
        <strain evidence="1 2">GL24</strain>
    </source>
</reference>
<sequence length="82" mass="8699">MNTPLDQDIRSRLLARRGEWPAIAASSGVSHSWISKFVRGQIPNPGYTTLTRLGACLGIRGLRRAVAAADAAAVIAEEARAA</sequence>
<organism evidence="1 2">
    <name type="scientific">Rhizopus delemar</name>
    <dbReference type="NCBI Taxonomy" id="936053"/>
    <lineage>
        <taxon>Eukaryota</taxon>
        <taxon>Fungi</taxon>
        <taxon>Fungi incertae sedis</taxon>
        <taxon>Mucoromycota</taxon>
        <taxon>Mucoromycotina</taxon>
        <taxon>Mucoromycetes</taxon>
        <taxon>Mucorales</taxon>
        <taxon>Mucorineae</taxon>
        <taxon>Rhizopodaceae</taxon>
        <taxon>Rhizopus</taxon>
    </lineage>
</organism>
<dbReference type="AlphaFoldDB" id="A0A9P6XPM4"/>
<proteinExistence type="predicted"/>
<accession>A0A9P6XPM4</accession>
<dbReference type="EMBL" id="JAANIU010013238">
    <property type="protein sequence ID" value="KAG1530077.1"/>
    <property type="molecule type" value="Genomic_DNA"/>
</dbReference>
<protein>
    <recommendedName>
        <fullName evidence="3">HTH cro/C1-type domain-containing protein</fullName>
    </recommendedName>
</protein>
<evidence type="ECO:0000313" key="2">
    <source>
        <dbReference type="Proteomes" id="UP000740926"/>
    </source>
</evidence>
<dbReference type="Gene3D" id="1.10.260.40">
    <property type="entry name" value="lambda repressor-like DNA-binding domains"/>
    <property type="match status" value="1"/>
</dbReference>